<accession>A0ACB0YN25</accession>
<proteinExistence type="predicted"/>
<evidence type="ECO:0000313" key="2">
    <source>
        <dbReference type="Proteomes" id="UP001497535"/>
    </source>
</evidence>
<name>A0ACB0YN25_MELEN</name>
<reference evidence="1" key="1">
    <citation type="submission" date="2023-11" db="EMBL/GenBank/DDBJ databases">
        <authorList>
            <person name="Poullet M."/>
        </authorList>
    </citation>
    <scope>NUCLEOTIDE SEQUENCE</scope>
    <source>
        <strain evidence="1">E1834</strain>
    </source>
</reference>
<gene>
    <name evidence="1" type="ORF">MENTE1834_LOCUS14275</name>
</gene>
<keyword evidence="2" id="KW-1185">Reference proteome</keyword>
<dbReference type="EMBL" id="CAVMJV010000015">
    <property type="protein sequence ID" value="CAK5053976.1"/>
    <property type="molecule type" value="Genomic_DNA"/>
</dbReference>
<sequence>MHLKNISLSSSPSEKENTQAKVECVEGGREGGVEGDAHPFSHFRPFSLPFLVFLFLSNYFRNPLPTTILPSFLFSLLLFTFFLLFIKIIYAILRMS</sequence>
<dbReference type="Proteomes" id="UP001497535">
    <property type="component" value="Unassembled WGS sequence"/>
</dbReference>
<organism evidence="1 2">
    <name type="scientific">Meloidogyne enterolobii</name>
    <name type="common">Root-knot nematode worm</name>
    <name type="synonym">Meloidogyne mayaguensis</name>
    <dbReference type="NCBI Taxonomy" id="390850"/>
    <lineage>
        <taxon>Eukaryota</taxon>
        <taxon>Metazoa</taxon>
        <taxon>Ecdysozoa</taxon>
        <taxon>Nematoda</taxon>
        <taxon>Chromadorea</taxon>
        <taxon>Rhabditida</taxon>
        <taxon>Tylenchina</taxon>
        <taxon>Tylenchomorpha</taxon>
        <taxon>Tylenchoidea</taxon>
        <taxon>Meloidogynidae</taxon>
        <taxon>Meloidogyninae</taxon>
        <taxon>Meloidogyne</taxon>
    </lineage>
</organism>
<protein>
    <submittedName>
        <fullName evidence="1">Uncharacterized protein</fullName>
    </submittedName>
</protein>
<comment type="caution">
    <text evidence="1">The sequence shown here is derived from an EMBL/GenBank/DDBJ whole genome shotgun (WGS) entry which is preliminary data.</text>
</comment>
<evidence type="ECO:0000313" key="1">
    <source>
        <dbReference type="EMBL" id="CAK5053976.1"/>
    </source>
</evidence>